<feature type="region of interest" description="Disordered" evidence="1">
    <location>
        <begin position="46"/>
        <end position="69"/>
    </location>
</feature>
<dbReference type="RefSeq" id="WP_095668944.1">
    <property type="nucleotide sequence ID" value="NZ_NRSS01000003.1"/>
</dbReference>
<comment type="caution">
    <text evidence="2">The sequence shown here is derived from an EMBL/GenBank/DDBJ whole genome shotgun (WGS) entry which is preliminary data.</text>
</comment>
<accession>A0A2A2PSZ6</accession>
<feature type="compositionally biased region" description="Basic and acidic residues" evidence="1">
    <location>
        <begin position="55"/>
        <end position="69"/>
    </location>
</feature>
<evidence type="ECO:0000313" key="3">
    <source>
        <dbReference type="Proteomes" id="UP000217830"/>
    </source>
</evidence>
<organism evidence="2 3">
    <name type="scientific">Pseudomonas moraviensis</name>
    <dbReference type="NCBI Taxonomy" id="321662"/>
    <lineage>
        <taxon>Bacteria</taxon>
        <taxon>Pseudomonadati</taxon>
        <taxon>Pseudomonadota</taxon>
        <taxon>Gammaproteobacteria</taxon>
        <taxon>Pseudomonadales</taxon>
        <taxon>Pseudomonadaceae</taxon>
        <taxon>Pseudomonas</taxon>
    </lineage>
</organism>
<proteinExistence type="predicted"/>
<reference evidence="2 3" key="1">
    <citation type="submission" date="2017-08" db="EMBL/GenBank/DDBJ databases">
        <title>Draft Genome Sequence of Pseudomonas moraviensis TYU6, isolated from Taxus cuspidata by using PacBio Single-Molecule Real-Time Technology.</title>
        <authorList>
            <person name="Baek K.-H."/>
            <person name="Mishra A.K."/>
        </authorList>
    </citation>
    <scope>NUCLEOTIDE SEQUENCE [LARGE SCALE GENOMIC DNA]</scope>
    <source>
        <strain evidence="2 3">TYU6</strain>
    </source>
</reference>
<keyword evidence="3" id="KW-1185">Reference proteome</keyword>
<dbReference type="AlphaFoldDB" id="A0A2A2PSZ6"/>
<evidence type="ECO:0000256" key="1">
    <source>
        <dbReference type="SAM" id="MobiDB-lite"/>
    </source>
</evidence>
<dbReference type="Proteomes" id="UP000217830">
    <property type="component" value="Unassembled WGS sequence"/>
</dbReference>
<gene>
    <name evidence="2" type="ORF">CKQ80_25555</name>
</gene>
<sequence length="69" mass="7971">MTSRRNIEQTYRTWSSPILLELKKREHQMAPVERQALENVLVERRLLDVGNPNGSDRRQGTAGKNDRPG</sequence>
<name>A0A2A2PSZ6_9PSED</name>
<dbReference type="EMBL" id="NRST01000001">
    <property type="protein sequence ID" value="PAW58523.1"/>
    <property type="molecule type" value="Genomic_DNA"/>
</dbReference>
<evidence type="ECO:0000313" key="2">
    <source>
        <dbReference type="EMBL" id="PAW58523.1"/>
    </source>
</evidence>
<protein>
    <submittedName>
        <fullName evidence="2">Uncharacterized protein</fullName>
    </submittedName>
</protein>